<sequence length="61" mass="7195">MQYWVKVTFVDNKELEFPDAIRHTISDDMEILEVDTPKEVTIIPLRQIKYFSCDASVFNKS</sequence>
<gene>
    <name evidence="1" type="ORF">PQG83_05695</name>
</gene>
<reference evidence="1 2" key="1">
    <citation type="submission" date="2023-01" db="EMBL/GenBank/DDBJ databases">
        <title>Cultivation and genomic characterization of new, ubiquitous marine nitrite-oxidizing bacteria from the Nitrospirales.</title>
        <authorList>
            <person name="Mueller A.J."/>
            <person name="Daebeler A."/>
            <person name="Herbold C.W."/>
            <person name="Kirkegaard R.H."/>
            <person name="Daims H."/>
        </authorList>
    </citation>
    <scope>NUCLEOTIDE SEQUENCE [LARGE SCALE GENOMIC DNA]</scope>
    <source>
        <strain evidence="1 2">DK</strain>
    </source>
</reference>
<evidence type="ECO:0000313" key="1">
    <source>
        <dbReference type="EMBL" id="WNM63245.1"/>
    </source>
</evidence>
<dbReference type="RefSeq" id="WP_312747701.1">
    <property type="nucleotide sequence ID" value="NZ_CP116968.1"/>
</dbReference>
<name>A0AA96GN02_9BACT</name>
<dbReference type="EMBL" id="CP116968">
    <property type="protein sequence ID" value="WNM63245.1"/>
    <property type="molecule type" value="Genomic_DNA"/>
</dbReference>
<dbReference type="Proteomes" id="UP001302494">
    <property type="component" value="Chromosome"/>
</dbReference>
<dbReference type="AlphaFoldDB" id="A0AA96GN02"/>
<proteinExistence type="predicted"/>
<evidence type="ECO:0000313" key="2">
    <source>
        <dbReference type="Proteomes" id="UP001302494"/>
    </source>
</evidence>
<protein>
    <submittedName>
        <fullName evidence="1">Uncharacterized protein</fullName>
    </submittedName>
</protein>
<organism evidence="1 2">
    <name type="scientific">Candidatus Nitrospira neomarina</name>
    <dbReference type="NCBI Taxonomy" id="3020899"/>
    <lineage>
        <taxon>Bacteria</taxon>
        <taxon>Pseudomonadati</taxon>
        <taxon>Nitrospirota</taxon>
        <taxon>Nitrospiria</taxon>
        <taxon>Nitrospirales</taxon>
        <taxon>Nitrospiraceae</taxon>
        <taxon>Nitrospira</taxon>
    </lineage>
</organism>
<accession>A0AA96GN02</accession>
<dbReference type="KEGG" id="nneo:PQG83_05695"/>
<keyword evidence="2" id="KW-1185">Reference proteome</keyword>